<name>A0A069E7U7_9PROT</name>
<keyword evidence="9 11" id="KW-0472">Membrane</keyword>
<comment type="subcellular location">
    <subcellularLocation>
        <location evidence="1 11">Cell outer membrane</location>
        <topology evidence="1 11">Multi-pass membrane protein</topology>
    </subcellularLocation>
</comment>
<evidence type="ECO:0000256" key="2">
    <source>
        <dbReference type="ARBA" id="ARBA00022448"/>
    </source>
</evidence>
<keyword evidence="10 11" id="KW-0998">Cell outer membrane</keyword>
<comment type="caution">
    <text evidence="16">The sequence shown here is derived from an EMBL/GenBank/DDBJ whole genome shotgun (WGS) entry which is preliminary data.</text>
</comment>
<keyword evidence="6" id="KW-0408">Iron</keyword>
<keyword evidence="13" id="KW-0732">Signal</keyword>
<evidence type="ECO:0000256" key="11">
    <source>
        <dbReference type="PROSITE-ProRule" id="PRU01360"/>
    </source>
</evidence>
<dbReference type="AlphaFoldDB" id="A0A069E7U7"/>
<keyword evidence="16" id="KW-0675">Receptor</keyword>
<dbReference type="STRING" id="1280949.HAD_10190"/>
<evidence type="ECO:0000259" key="14">
    <source>
        <dbReference type="Pfam" id="PF00593"/>
    </source>
</evidence>
<evidence type="ECO:0000256" key="12">
    <source>
        <dbReference type="RuleBase" id="RU003357"/>
    </source>
</evidence>
<dbReference type="PATRIC" id="fig|1280949.3.peg.2085"/>
<dbReference type="eggNOG" id="COG4771">
    <property type="taxonomic scope" value="Bacteria"/>
</dbReference>
<dbReference type="PANTHER" id="PTHR32552:SF81">
    <property type="entry name" value="TONB-DEPENDENT OUTER MEMBRANE RECEPTOR"/>
    <property type="match status" value="1"/>
</dbReference>
<dbReference type="RefSeq" id="WP_035570888.1">
    <property type="nucleotide sequence ID" value="NZ_ARYH01000001.1"/>
</dbReference>
<dbReference type="EMBL" id="ARYH01000001">
    <property type="protein sequence ID" value="KCZ86049.1"/>
    <property type="molecule type" value="Genomic_DNA"/>
</dbReference>
<evidence type="ECO:0000256" key="10">
    <source>
        <dbReference type="ARBA" id="ARBA00023237"/>
    </source>
</evidence>
<keyword evidence="3 11" id="KW-1134">Transmembrane beta strand</keyword>
<evidence type="ECO:0000256" key="4">
    <source>
        <dbReference type="ARBA" id="ARBA00022496"/>
    </source>
</evidence>
<protein>
    <submittedName>
        <fullName evidence="16">Outer membrane receptor (OMR) family protein</fullName>
    </submittedName>
</protein>
<dbReference type="Gene3D" id="2.40.170.20">
    <property type="entry name" value="TonB-dependent receptor, beta-barrel domain"/>
    <property type="match status" value="1"/>
</dbReference>
<dbReference type="InterPro" id="IPR036942">
    <property type="entry name" value="Beta-barrel_TonB_sf"/>
</dbReference>
<evidence type="ECO:0000313" key="17">
    <source>
        <dbReference type="Proteomes" id="UP000027446"/>
    </source>
</evidence>
<dbReference type="GO" id="GO:0009279">
    <property type="term" value="C:cell outer membrane"/>
    <property type="evidence" value="ECO:0007669"/>
    <property type="project" value="UniProtKB-SubCell"/>
</dbReference>
<gene>
    <name evidence="16" type="ORF">HAD_10190</name>
</gene>
<keyword evidence="17" id="KW-1185">Reference proteome</keyword>
<dbReference type="Proteomes" id="UP000027446">
    <property type="component" value="Unassembled WGS sequence"/>
</dbReference>
<dbReference type="Pfam" id="PF00593">
    <property type="entry name" value="TonB_dep_Rec_b-barrel"/>
    <property type="match status" value="1"/>
</dbReference>
<sequence length="820" mass="89190">MKVRLLTCTALVFSGLAFPAIAQESSDASDSVSSIENNTDTNSARRLPSVVVEAQRREQDILDVPIAVTAFDEEALEVAGVVDILDLNLASPSFFANTLSDPIGNSPVRIRGIGTGGGNPGFEGAVGMYVDDVYRSRSGAALTTFFDMGGVEVLRGPQGTLFGKNTTAGAIVQRTAAPVFDEFQAKLQATAGNYGKRSVEGMINIPMGEKFAFRLAGLNDETDGFFSNPVDGRDTAWSKNKAIRASLAFEPTDRISGRLTYDWSKWDSPGNFGSSTRIDNTDTNGLNNTIWAQSALDQSAGGAGYWYWTPDPTGTNPGAADPFSYNIATNHDSDAVLDQEGLTLNLNFDISDNLQLRSITGYREINNDNQGGDWDFGPLDFGGSLSLYFDFETFSQEFLLNGSVGNKFDYVAGINYFTEEIAYTRKASVGSQFGPVYSQLLTGGTIPGDVLGSVGVDFQNSAFTQNETSWGLFGQGTYHFNDQWSVIAGLRWNSVEKDGSHKNNAAIDREDYYDLITSSAFAFYALNGSGLSSPDFTASTEDEELTYDLTLQYRPDDDMQLYAKFAHGFKAGGINLQNDAAGGQPAIGGTNIINGRSYLDDTPEIVTFAPEFVDAYELGFRWEYLGAGRLGVTLFRSEFEDLQVSTFNGQVFEVINAGTSSTEGIEVENYYIFNDNLSANMSLTWMDASYGDDVVNLPAGRQRGLSPDLSLVFGGQYQRPITEAIDFYANANYSYYSDMFLGEGDGSNALSFQKQDAYGVFGAQIGVRVTGDWDAQIFCKNCFGEEYFTYAFNQPFVSGGSPMGNPGDPQTYGVRLKKEF</sequence>
<keyword evidence="2 11" id="KW-0813">Transport</keyword>
<keyword evidence="8 12" id="KW-0798">TonB box</keyword>
<keyword evidence="5 11" id="KW-0812">Transmembrane</keyword>
<dbReference type="PANTHER" id="PTHR32552">
    <property type="entry name" value="FERRICHROME IRON RECEPTOR-RELATED"/>
    <property type="match status" value="1"/>
</dbReference>
<feature type="signal peptide" evidence="13">
    <location>
        <begin position="1"/>
        <end position="22"/>
    </location>
</feature>
<evidence type="ECO:0000256" key="8">
    <source>
        <dbReference type="ARBA" id="ARBA00023077"/>
    </source>
</evidence>
<keyword evidence="4" id="KW-0410">Iron transport</keyword>
<reference evidence="16 17" key="1">
    <citation type="journal article" date="2014" name="Antonie Van Leeuwenhoek">
        <title>Hyphomonas beringensis sp. nov. and Hyphomonas chukchiensis sp. nov., isolated from surface seawater of the Bering Sea and Chukchi Sea.</title>
        <authorList>
            <person name="Li C."/>
            <person name="Lai Q."/>
            <person name="Li G."/>
            <person name="Dong C."/>
            <person name="Wang J."/>
            <person name="Liao Y."/>
            <person name="Shao Z."/>
        </authorList>
    </citation>
    <scope>NUCLEOTIDE SEQUENCE [LARGE SCALE GENOMIC DNA]</scope>
    <source>
        <strain evidence="16 17">MHS-3</strain>
    </source>
</reference>
<dbReference type="InterPro" id="IPR012910">
    <property type="entry name" value="Plug_dom"/>
</dbReference>
<keyword evidence="7" id="KW-0406">Ion transport</keyword>
<feature type="chain" id="PRO_5001660798" evidence="13">
    <location>
        <begin position="23"/>
        <end position="820"/>
    </location>
</feature>
<dbReference type="GO" id="GO:0006826">
    <property type="term" value="P:iron ion transport"/>
    <property type="evidence" value="ECO:0007669"/>
    <property type="project" value="UniProtKB-KW"/>
</dbReference>
<dbReference type="SUPFAM" id="SSF56935">
    <property type="entry name" value="Porins"/>
    <property type="match status" value="1"/>
</dbReference>
<feature type="domain" description="TonB-dependent receptor-like beta-barrel" evidence="14">
    <location>
        <begin position="254"/>
        <end position="781"/>
    </location>
</feature>
<feature type="domain" description="TonB-dependent receptor plug" evidence="15">
    <location>
        <begin position="61"/>
        <end position="170"/>
    </location>
</feature>
<dbReference type="PROSITE" id="PS52016">
    <property type="entry name" value="TONB_DEPENDENT_REC_3"/>
    <property type="match status" value="1"/>
</dbReference>
<dbReference type="Pfam" id="PF07715">
    <property type="entry name" value="Plug"/>
    <property type="match status" value="1"/>
</dbReference>
<evidence type="ECO:0000256" key="6">
    <source>
        <dbReference type="ARBA" id="ARBA00023004"/>
    </source>
</evidence>
<comment type="similarity">
    <text evidence="11 12">Belongs to the TonB-dependent receptor family.</text>
</comment>
<proteinExistence type="inferred from homology"/>
<organism evidence="16 17">
    <name type="scientific">Hyphomonas adhaerens MHS-3</name>
    <dbReference type="NCBI Taxonomy" id="1280949"/>
    <lineage>
        <taxon>Bacteria</taxon>
        <taxon>Pseudomonadati</taxon>
        <taxon>Pseudomonadota</taxon>
        <taxon>Alphaproteobacteria</taxon>
        <taxon>Hyphomonadales</taxon>
        <taxon>Hyphomonadaceae</taxon>
        <taxon>Hyphomonas</taxon>
    </lineage>
</organism>
<evidence type="ECO:0000256" key="7">
    <source>
        <dbReference type="ARBA" id="ARBA00023065"/>
    </source>
</evidence>
<evidence type="ECO:0000313" key="16">
    <source>
        <dbReference type="EMBL" id="KCZ86049.1"/>
    </source>
</evidence>
<evidence type="ECO:0000256" key="1">
    <source>
        <dbReference type="ARBA" id="ARBA00004571"/>
    </source>
</evidence>
<evidence type="ECO:0000256" key="9">
    <source>
        <dbReference type="ARBA" id="ARBA00023136"/>
    </source>
</evidence>
<dbReference type="InterPro" id="IPR000531">
    <property type="entry name" value="Beta-barrel_TonB"/>
</dbReference>
<dbReference type="InterPro" id="IPR039426">
    <property type="entry name" value="TonB-dep_rcpt-like"/>
</dbReference>
<accession>A0A069E7U7</accession>
<evidence type="ECO:0000256" key="5">
    <source>
        <dbReference type="ARBA" id="ARBA00022692"/>
    </source>
</evidence>
<evidence type="ECO:0000256" key="3">
    <source>
        <dbReference type="ARBA" id="ARBA00022452"/>
    </source>
</evidence>
<evidence type="ECO:0000256" key="13">
    <source>
        <dbReference type="SAM" id="SignalP"/>
    </source>
</evidence>
<evidence type="ECO:0000259" key="15">
    <source>
        <dbReference type="Pfam" id="PF07715"/>
    </source>
</evidence>
<dbReference type="OrthoDB" id="9760333at2"/>